<evidence type="ECO:0000256" key="7">
    <source>
        <dbReference type="RuleBase" id="RU003619"/>
    </source>
</evidence>
<comment type="similarity">
    <text evidence="1 6 7">Belongs to the universal ribosomal protein uS7 family.</text>
</comment>
<keyword evidence="3 6" id="KW-0694">RNA-binding</keyword>
<dbReference type="InterPro" id="IPR023798">
    <property type="entry name" value="Ribosomal_uS7_dom"/>
</dbReference>
<comment type="subunit">
    <text evidence="6">Part of the 30S ribosomal subunit.</text>
</comment>
<dbReference type="SUPFAM" id="SSF47973">
    <property type="entry name" value="Ribosomal protein S7"/>
    <property type="match status" value="1"/>
</dbReference>
<keyword evidence="4 6" id="KW-0689">Ribosomal protein</keyword>
<dbReference type="FunFam" id="1.10.455.10:FF:000001">
    <property type="entry name" value="30S ribosomal protein S7"/>
    <property type="match status" value="1"/>
</dbReference>
<evidence type="ECO:0000313" key="9">
    <source>
        <dbReference type="EMBL" id="CAD9479453.1"/>
    </source>
</evidence>
<dbReference type="PANTHER" id="PTHR11205">
    <property type="entry name" value="RIBOSOMAL PROTEIN S7"/>
    <property type="match status" value="1"/>
</dbReference>
<evidence type="ECO:0000256" key="1">
    <source>
        <dbReference type="ARBA" id="ARBA00007151"/>
    </source>
</evidence>
<dbReference type="InterPro" id="IPR036823">
    <property type="entry name" value="Ribosomal_uS7_dom_sf"/>
</dbReference>
<dbReference type="InterPro" id="IPR000235">
    <property type="entry name" value="Ribosomal_uS7"/>
</dbReference>
<dbReference type="GO" id="GO:0003735">
    <property type="term" value="F:structural constituent of ribosome"/>
    <property type="evidence" value="ECO:0007669"/>
    <property type="project" value="InterPro"/>
</dbReference>
<dbReference type="NCBIfam" id="TIGR01029">
    <property type="entry name" value="rpsG_bact"/>
    <property type="match status" value="1"/>
</dbReference>
<geneLocation type="chloroplast" evidence="10"/>
<dbReference type="GO" id="GO:0019843">
    <property type="term" value="F:rRNA binding"/>
    <property type="evidence" value="ECO:0007669"/>
    <property type="project" value="UniProtKB-UniRule"/>
</dbReference>
<evidence type="ECO:0000256" key="2">
    <source>
        <dbReference type="ARBA" id="ARBA00022730"/>
    </source>
</evidence>
<dbReference type="Gene3D" id="1.10.455.10">
    <property type="entry name" value="Ribosomal protein S7 domain"/>
    <property type="match status" value="1"/>
</dbReference>
<dbReference type="GeneID" id="40868929"/>
<sequence>MSRRSITKKRYPKRDAKYDSTLVSLFITRILRNGKKTLANSIVLDTFDAIETQTNTNPIQVFETSIKNVIPLVEVKARRIGGSTYQVPLEVNQYRGTNLALKWIITAAKARAGRTIAEKLANEIMDASNGVGSAMKKRQETHRMAEANKAFAHLRY</sequence>
<organism evidence="10">
    <name type="scientific">Octactis speculum</name>
    <dbReference type="NCBI Taxonomy" id="3111310"/>
    <lineage>
        <taxon>Eukaryota</taxon>
        <taxon>Sar</taxon>
        <taxon>Stramenopiles</taxon>
        <taxon>Ochrophyta</taxon>
        <taxon>Dictyochophyceae</taxon>
        <taxon>Dictyochales</taxon>
        <taxon>Dictyochaceae</taxon>
        <taxon>Octactis</taxon>
    </lineage>
</organism>
<comment type="subcellular location">
    <subcellularLocation>
        <location evidence="6">Plastid</location>
        <location evidence="6">Chloroplast</location>
    </subcellularLocation>
</comment>
<name>A0A514CPK0_9STRA</name>
<dbReference type="RefSeq" id="YP_009677074.1">
    <property type="nucleotide sequence ID" value="NC_043929.1"/>
</dbReference>
<dbReference type="AlphaFoldDB" id="A0A514CPK0"/>
<keyword evidence="5 6" id="KW-0687">Ribonucleoprotein</keyword>
<dbReference type="PROSITE" id="PS00052">
    <property type="entry name" value="RIBOSOMAL_S7"/>
    <property type="match status" value="1"/>
</dbReference>
<evidence type="ECO:0000256" key="4">
    <source>
        <dbReference type="ARBA" id="ARBA00022980"/>
    </source>
</evidence>
<dbReference type="EMBL" id="HBGS01056708">
    <property type="protein sequence ID" value="CAD9479453.1"/>
    <property type="molecule type" value="Transcribed_RNA"/>
</dbReference>
<keyword evidence="10" id="KW-0150">Chloroplast</keyword>
<dbReference type="CDD" id="cd14871">
    <property type="entry name" value="uS7_Chloroplast"/>
    <property type="match status" value="1"/>
</dbReference>
<evidence type="ECO:0000259" key="8">
    <source>
        <dbReference type="Pfam" id="PF00177"/>
    </source>
</evidence>
<dbReference type="Pfam" id="PF00177">
    <property type="entry name" value="Ribosomal_S7"/>
    <property type="match status" value="1"/>
</dbReference>
<comment type="function">
    <text evidence="6">One of the primary rRNA binding proteins, it binds directly to 16S rRNA where it nucleates assembly of the head domain of the 30S subunit.</text>
</comment>
<protein>
    <recommendedName>
        <fullName evidence="6">Small ribosomal subunit protein uS7c</fullName>
    </recommendedName>
</protein>
<proteinExistence type="inferred from homology"/>
<dbReference type="InterPro" id="IPR005717">
    <property type="entry name" value="Ribosomal_uS7_bac/org-type"/>
</dbReference>
<evidence type="ECO:0000313" key="10">
    <source>
        <dbReference type="EMBL" id="QDH81735.1"/>
    </source>
</evidence>
<dbReference type="PIRSF" id="PIRSF002122">
    <property type="entry name" value="RPS7p_RPS7a_RPS5e_RPS7o"/>
    <property type="match status" value="1"/>
</dbReference>
<accession>A0A514CPK0</accession>
<dbReference type="EMBL" id="MK561359">
    <property type="protein sequence ID" value="QDH81735.1"/>
    <property type="molecule type" value="Genomic_DNA"/>
</dbReference>
<keyword evidence="2 6" id="KW-0699">rRNA-binding</keyword>
<dbReference type="GO" id="GO:0015935">
    <property type="term" value="C:small ribosomal subunit"/>
    <property type="evidence" value="ECO:0007669"/>
    <property type="project" value="InterPro"/>
</dbReference>
<keyword evidence="10" id="KW-0934">Plastid</keyword>
<evidence type="ECO:0000256" key="5">
    <source>
        <dbReference type="ARBA" id="ARBA00023274"/>
    </source>
</evidence>
<evidence type="ECO:0000256" key="3">
    <source>
        <dbReference type="ARBA" id="ARBA00022884"/>
    </source>
</evidence>
<dbReference type="GO" id="GO:0009507">
    <property type="term" value="C:chloroplast"/>
    <property type="evidence" value="ECO:0007669"/>
    <property type="project" value="UniProtKB-SubCell"/>
</dbReference>
<feature type="domain" description="Small ribosomal subunit protein uS7" evidence="8">
    <location>
        <begin position="3"/>
        <end position="149"/>
    </location>
</feature>
<dbReference type="HAMAP" id="MF_00480_B">
    <property type="entry name" value="Ribosomal_uS7_B"/>
    <property type="match status" value="1"/>
</dbReference>
<dbReference type="InterPro" id="IPR020606">
    <property type="entry name" value="Ribosomal_uS7_CS"/>
</dbReference>
<gene>
    <name evidence="6 10" type="primary">rps7</name>
    <name evidence="9" type="ORF">DSPE1174_LOCUS29553</name>
</gene>
<reference evidence="10" key="1">
    <citation type="submission" date="2019-02" db="EMBL/GenBank/DDBJ databases">
        <title>Dictyochophyceae plastid genomes reveal unusual variability of their organisation.</title>
        <authorList>
            <person name="Han K.Y."/>
            <person name="Maciszewski K."/>
            <person name="Graf L."/>
            <person name="Andersen R.A."/>
            <person name="Karnkowska A."/>
            <person name="Yoon H.S."/>
        </authorList>
    </citation>
    <scope>NUCLEOTIDE SEQUENCE</scope>
</reference>
<evidence type="ECO:0000256" key="6">
    <source>
        <dbReference type="HAMAP-Rule" id="MF_00480"/>
    </source>
</evidence>
<reference evidence="9" key="2">
    <citation type="submission" date="2021-01" db="EMBL/GenBank/DDBJ databases">
        <authorList>
            <person name="Corre E."/>
            <person name="Pelletier E."/>
            <person name="Niang G."/>
            <person name="Scheremetjew M."/>
            <person name="Finn R."/>
            <person name="Kale V."/>
            <person name="Holt S."/>
            <person name="Cochrane G."/>
            <person name="Meng A."/>
            <person name="Brown T."/>
            <person name="Cohen L."/>
        </authorList>
    </citation>
    <scope>NUCLEOTIDE SEQUENCE</scope>
    <source>
        <strain evidence="9">CCMP1381</strain>
    </source>
</reference>
<dbReference type="GO" id="GO:0006412">
    <property type="term" value="P:translation"/>
    <property type="evidence" value="ECO:0007669"/>
    <property type="project" value="UniProtKB-UniRule"/>
</dbReference>